<organism evidence="2 3">
    <name type="scientific">Polaromonas eurypsychrophila</name>
    <dbReference type="NCBI Taxonomy" id="1614635"/>
    <lineage>
        <taxon>Bacteria</taxon>
        <taxon>Pseudomonadati</taxon>
        <taxon>Pseudomonadota</taxon>
        <taxon>Betaproteobacteria</taxon>
        <taxon>Burkholderiales</taxon>
        <taxon>Comamonadaceae</taxon>
        <taxon>Polaromonas</taxon>
    </lineage>
</organism>
<proteinExistence type="predicted"/>
<dbReference type="SUPFAM" id="SSF88723">
    <property type="entry name" value="PIN domain-like"/>
    <property type="match status" value="1"/>
</dbReference>
<gene>
    <name evidence="2" type="ORF">GCM10011496_11950</name>
</gene>
<feature type="domain" description="PIN" evidence="1">
    <location>
        <begin position="8"/>
        <end position="126"/>
    </location>
</feature>
<reference evidence="2" key="1">
    <citation type="journal article" date="2014" name="Int. J. Syst. Evol. Microbiol.">
        <title>Complete genome sequence of Corynebacterium casei LMG S-19264T (=DSM 44701T), isolated from a smear-ripened cheese.</title>
        <authorList>
            <consortium name="US DOE Joint Genome Institute (JGI-PGF)"/>
            <person name="Walter F."/>
            <person name="Albersmeier A."/>
            <person name="Kalinowski J."/>
            <person name="Ruckert C."/>
        </authorList>
    </citation>
    <scope>NUCLEOTIDE SEQUENCE</scope>
    <source>
        <strain evidence="2">CGMCC 1.15322</strain>
    </source>
</reference>
<dbReference type="InterPro" id="IPR002716">
    <property type="entry name" value="PIN_dom"/>
</dbReference>
<protein>
    <submittedName>
        <fullName evidence="2">Twitching motility protein PilT</fullName>
    </submittedName>
</protein>
<name>A0A916WFA8_9BURK</name>
<keyword evidence="3" id="KW-1185">Reference proteome</keyword>
<comment type="caution">
    <text evidence="2">The sequence shown here is derived from an EMBL/GenBank/DDBJ whole genome shotgun (WGS) entry which is preliminary data.</text>
</comment>
<dbReference type="EMBL" id="BMIG01000003">
    <property type="protein sequence ID" value="GGA92561.1"/>
    <property type="molecule type" value="Genomic_DNA"/>
</dbReference>
<reference evidence="2" key="2">
    <citation type="submission" date="2020-09" db="EMBL/GenBank/DDBJ databases">
        <authorList>
            <person name="Sun Q."/>
            <person name="Zhou Y."/>
        </authorList>
    </citation>
    <scope>NUCLEOTIDE SEQUENCE</scope>
    <source>
        <strain evidence="2">CGMCC 1.15322</strain>
    </source>
</reference>
<dbReference type="Proteomes" id="UP000620596">
    <property type="component" value="Unassembled WGS sequence"/>
</dbReference>
<dbReference type="InterPro" id="IPR029060">
    <property type="entry name" value="PIN-like_dom_sf"/>
</dbReference>
<dbReference type="RefSeq" id="WP_188707430.1">
    <property type="nucleotide sequence ID" value="NZ_BMIG01000003.1"/>
</dbReference>
<sequence>MSGASFGVFVDANILVYSEDGCDPVKQKAAIAWLSLLWQRGIGRVSTQVLNEFYVISTRKIKPPMPAGDARAEVRRYELWQPWQIDHATVESAWAVESRYGLHYWDSLVVAAAQHMGCRYLLSEDMAHEQHYGDVQVINPFKASVELLELTQ</sequence>
<dbReference type="Pfam" id="PF01850">
    <property type="entry name" value="PIN"/>
    <property type="match status" value="1"/>
</dbReference>
<dbReference type="CDD" id="cd18692">
    <property type="entry name" value="PIN_VapC-like"/>
    <property type="match status" value="1"/>
</dbReference>
<dbReference type="AlphaFoldDB" id="A0A916WFA8"/>
<evidence type="ECO:0000259" key="1">
    <source>
        <dbReference type="Pfam" id="PF01850"/>
    </source>
</evidence>
<evidence type="ECO:0000313" key="2">
    <source>
        <dbReference type="EMBL" id="GGA92561.1"/>
    </source>
</evidence>
<evidence type="ECO:0000313" key="3">
    <source>
        <dbReference type="Proteomes" id="UP000620596"/>
    </source>
</evidence>
<dbReference type="Gene3D" id="3.40.50.1010">
    <property type="entry name" value="5'-nuclease"/>
    <property type="match status" value="1"/>
</dbReference>
<accession>A0A916WFA8</accession>